<dbReference type="PATRIC" id="fig|1137280.3.peg.2944"/>
<sequence>MDFTAFVKAQVKATDVVTRPVAVNNVDFSFNDNDNPQAYDDLLQ</sequence>
<dbReference type="Proteomes" id="UP000035057">
    <property type="component" value="Unassembled WGS sequence"/>
</dbReference>
<dbReference type="EMBL" id="ANIE01000009">
    <property type="protein sequence ID" value="KEF29952.1"/>
    <property type="molecule type" value="Genomic_DNA"/>
</dbReference>
<evidence type="ECO:0000313" key="1">
    <source>
        <dbReference type="EMBL" id="KEF29952.1"/>
    </source>
</evidence>
<comment type="caution">
    <text evidence="1">The sequence shown here is derived from an EMBL/GenBank/DDBJ whole genome shotgun (WGS) entry which is preliminary data.</text>
</comment>
<proteinExistence type="predicted"/>
<accession>A0A072MY79</accession>
<dbReference type="AlphaFoldDB" id="A0A072MY79"/>
<keyword evidence="2" id="KW-1185">Reference proteome</keyword>
<name>A0A072MY79_9GAMM</name>
<evidence type="ECO:0000313" key="2">
    <source>
        <dbReference type="Proteomes" id="UP000035057"/>
    </source>
</evidence>
<dbReference type="STRING" id="1137280.D777_03128"/>
<reference evidence="1 2" key="1">
    <citation type="submission" date="2012-12" db="EMBL/GenBank/DDBJ databases">
        <title>Genome assembly of Marinobacter sp. AK21.</title>
        <authorList>
            <person name="Khatri I."/>
            <person name="Kumar R."/>
            <person name="Vaidya B."/>
            <person name="Subramanian S."/>
            <person name="Pinnaka A."/>
        </authorList>
    </citation>
    <scope>NUCLEOTIDE SEQUENCE [LARGE SCALE GENOMIC DNA]</scope>
    <source>
        <strain evidence="1 2">AK21</strain>
    </source>
</reference>
<organism evidence="1 2">
    <name type="scientific">Marinobacter nitratireducens</name>
    <dbReference type="NCBI Taxonomy" id="1137280"/>
    <lineage>
        <taxon>Bacteria</taxon>
        <taxon>Pseudomonadati</taxon>
        <taxon>Pseudomonadota</taxon>
        <taxon>Gammaproteobacteria</taxon>
        <taxon>Pseudomonadales</taxon>
        <taxon>Marinobacteraceae</taxon>
        <taxon>Marinobacter</taxon>
    </lineage>
</organism>
<gene>
    <name evidence="1" type="ORF">D777_03128</name>
</gene>
<protein>
    <submittedName>
        <fullName evidence="1">Uncharacterized protein</fullName>
    </submittedName>
</protein>